<gene>
    <name evidence="1" type="ORF">BJ212DRAFT_1373614</name>
</gene>
<dbReference type="GeneID" id="64630388"/>
<name>A0A9P7E630_9AGAM</name>
<reference evidence="1" key="1">
    <citation type="journal article" date="2020" name="New Phytol.">
        <title>Comparative genomics reveals dynamic genome evolution in host specialist ectomycorrhizal fungi.</title>
        <authorList>
            <person name="Lofgren L.A."/>
            <person name="Nguyen N.H."/>
            <person name="Vilgalys R."/>
            <person name="Ruytinx J."/>
            <person name="Liao H.L."/>
            <person name="Branco S."/>
            <person name="Kuo A."/>
            <person name="LaButti K."/>
            <person name="Lipzen A."/>
            <person name="Andreopoulos W."/>
            <person name="Pangilinan J."/>
            <person name="Riley R."/>
            <person name="Hundley H."/>
            <person name="Na H."/>
            <person name="Barry K."/>
            <person name="Grigoriev I.V."/>
            <person name="Stajich J.E."/>
            <person name="Kennedy P.G."/>
        </authorList>
    </citation>
    <scope>NUCLEOTIDE SEQUENCE</scope>
    <source>
        <strain evidence="1">MN1</strain>
    </source>
</reference>
<dbReference type="AlphaFoldDB" id="A0A9P7E630"/>
<dbReference type="EMBL" id="JABBWG010000028">
    <property type="protein sequence ID" value="KAG1811852.1"/>
    <property type="molecule type" value="Genomic_DNA"/>
</dbReference>
<dbReference type="Proteomes" id="UP000807769">
    <property type="component" value="Unassembled WGS sequence"/>
</dbReference>
<comment type="caution">
    <text evidence="1">The sequence shown here is derived from an EMBL/GenBank/DDBJ whole genome shotgun (WGS) entry which is preliminary data.</text>
</comment>
<dbReference type="OrthoDB" id="10475065at2759"/>
<dbReference type="RefSeq" id="XP_041190273.1">
    <property type="nucleotide sequence ID" value="XM_041336371.1"/>
</dbReference>
<proteinExistence type="predicted"/>
<organism evidence="1 2">
    <name type="scientific">Suillus subaureus</name>
    <dbReference type="NCBI Taxonomy" id="48587"/>
    <lineage>
        <taxon>Eukaryota</taxon>
        <taxon>Fungi</taxon>
        <taxon>Dikarya</taxon>
        <taxon>Basidiomycota</taxon>
        <taxon>Agaricomycotina</taxon>
        <taxon>Agaricomycetes</taxon>
        <taxon>Agaricomycetidae</taxon>
        <taxon>Boletales</taxon>
        <taxon>Suillineae</taxon>
        <taxon>Suillaceae</taxon>
        <taxon>Suillus</taxon>
    </lineage>
</organism>
<sequence>MNLTLTLYINRSLTCGLYHYEGLCHADGCRTCATVCRKYVTVMVLQVIINACGPRSHIMRT</sequence>
<accession>A0A9P7E630</accession>
<evidence type="ECO:0000313" key="2">
    <source>
        <dbReference type="Proteomes" id="UP000807769"/>
    </source>
</evidence>
<keyword evidence="2" id="KW-1185">Reference proteome</keyword>
<protein>
    <submittedName>
        <fullName evidence="1">Uncharacterized protein</fullName>
    </submittedName>
</protein>
<evidence type="ECO:0000313" key="1">
    <source>
        <dbReference type="EMBL" id="KAG1811852.1"/>
    </source>
</evidence>